<dbReference type="InterPro" id="IPR050833">
    <property type="entry name" value="Poly_Biosynth_Transport"/>
</dbReference>
<keyword evidence="5 6" id="KW-0472">Membrane</keyword>
<evidence type="ECO:0000256" key="4">
    <source>
        <dbReference type="ARBA" id="ARBA00022989"/>
    </source>
</evidence>
<dbReference type="EMBL" id="PHNJ01000002">
    <property type="protein sequence ID" value="TYL39749.1"/>
    <property type="molecule type" value="Genomic_DNA"/>
</dbReference>
<dbReference type="GO" id="GO:0005886">
    <property type="term" value="C:plasma membrane"/>
    <property type="evidence" value="ECO:0007669"/>
    <property type="project" value="UniProtKB-SubCell"/>
</dbReference>
<gene>
    <name evidence="7" type="ORF">CV102_05555</name>
</gene>
<keyword evidence="2" id="KW-1003">Cell membrane</keyword>
<evidence type="ECO:0000313" key="7">
    <source>
        <dbReference type="EMBL" id="TYL39749.1"/>
    </source>
</evidence>
<feature type="transmembrane region" description="Helical" evidence="6">
    <location>
        <begin position="327"/>
        <end position="349"/>
    </location>
</feature>
<dbReference type="Proteomes" id="UP000766904">
    <property type="component" value="Unassembled WGS sequence"/>
</dbReference>
<evidence type="ECO:0000256" key="6">
    <source>
        <dbReference type="SAM" id="Phobius"/>
    </source>
</evidence>
<feature type="transmembrane region" description="Helical" evidence="6">
    <location>
        <begin position="43"/>
        <end position="63"/>
    </location>
</feature>
<evidence type="ECO:0000256" key="3">
    <source>
        <dbReference type="ARBA" id="ARBA00022692"/>
    </source>
</evidence>
<dbReference type="AlphaFoldDB" id="A0A8J8Q8G8"/>
<dbReference type="OrthoDB" id="202076at2157"/>
<keyword evidence="3 6" id="KW-0812">Transmembrane</keyword>
<comment type="caution">
    <text evidence="7">The sequence shown here is derived from an EMBL/GenBank/DDBJ whole genome shotgun (WGS) entry which is preliminary data.</text>
</comment>
<feature type="transmembrane region" description="Helical" evidence="6">
    <location>
        <begin position="429"/>
        <end position="448"/>
    </location>
</feature>
<dbReference type="Pfam" id="PF01943">
    <property type="entry name" value="Polysacc_synt"/>
    <property type="match status" value="1"/>
</dbReference>
<evidence type="ECO:0000313" key="8">
    <source>
        <dbReference type="Proteomes" id="UP000766904"/>
    </source>
</evidence>
<name>A0A8J8Q8G8_9EURY</name>
<proteinExistence type="predicted"/>
<feature type="transmembrane region" description="Helical" evidence="6">
    <location>
        <begin position="397"/>
        <end position="417"/>
    </location>
</feature>
<comment type="subcellular location">
    <subcellularLocation>
        <location evidence="1">Cell membrane</location>
        <topology evidence="1">Multi-pass membrane protein</topology>
    </subcellularLocation>
</comment>
<feature type="transmembrane region" description="Helical" evidence="6">
    <location>
        <begin position="454"/>
        <end position="474"/>
    </location>
</feature>
<feature type="transmembrane region" description="Helical" evidence="6">
    <location>
        <begin position="182"/>
        <end position="201"/>
    </location>
</feature>
<feature type="transmembrane region" description="Helical" evidence="6">
    <location>
        <begin position="303"/>
        <end position="321"/>
    </location>
</feature>
<dbReference type="RefSeq" id="WP_148856881.1">
    <property type="nucleotide sequence ID" value="NZ_PHNJ01000002.1"/>
</dbReference>
<feature type="transmembrane region" description="Helical" evidence="6">
    <location>
        <begin position="19"/>
        <end position="37"/>
    </location>
</feature>
<feature type="transmembrane region" description="Helical" evidence="6">
    <location>
        <begin position="121"/>
        <end position="140"/>
    </location>
</feature>
<sequence>MSVTDRIVQGFKATLGARLVNNIANGLLMLLLARVLLTPDEYGLLFLIIAIVSIAQLGADLGLSRSAARYVSDNKETEPSTIPYLLRTSLQYRLLLLGIVAAILVLSRDLIATVLETPELSTLLLLGAVYLVFQSLCSYHQTLFQGFNRVDLSAVVEITNNVTRVLFVVGLTALGLGVAGALLGYVLGLALATVIGAVFLYRRFYTEYRDGGGSKSLRNRMLRYSVPLTASHSANILDRRVDTVLVAFFASPIAVSYYVLGKQISEFVTVPSGSLGFSISPTFGEQKANDSLDQVARIYETSLQYVFLLYIPAAVGMILVAEPAINLVFGADYAGAAPVLQVLGVYVFFQSITDVTTNGLDYLGRAKARAVAKGTTSVGNVVLNVLLIPIYGVTGAALATVITFGIYTLVNVYVMHLELSLNFARLGRSFALASAISLGMGALVFLLVPYVSNVLALAGVIALGVFVWGVLATLSGVMNPRETIALLT</sequence>
<dbReference type="CDD" id="cd13128">
    <property type="entry name" value="MATE_Wzx_like"/>
    <property type="match status" value="1"/>
</dbReference>
<keyword evidence="8" id="KW-1185">Reference proteome</keyword>
<organism evidence="7 8">
    <name type="scientific">Natronococcus pandeyae</name>
    <dbReference type="NCBI Taxonomy" id="2055836"/>
    <lineage>
        <taxon>Archaea</taxon>
        <taxon>Methanobacteriati</taxon>
        <taxon>Methanobacteriota</taxon>
        <taxon>Stenosarchaea group</taxon>
        <taxon>Halobacteria</taxon>
        <taxon>Halobacteriales</taxon>
        <taxon>Natrialbaceae</taxon>
        <taxon>Natronococcus</taxon>
    </lineage>
</organism>
<evidence type="ECO:0000256" key="1">
    <source>
        <dbReference type="ARBA" id="ARBA00004651"/>
    </source>
</evidence>
<accession>A0A8J8Q8G8</accession>
<dbReference type="PANTHER" id="PTHR30250">
    <property type="entry name" value="PST FAMILY PREDICTED COLANIC ACID TRANSPORTER"/>
    <property type="match status" value="1"/>
</dbReference>
<feature type="transmembrane region" description="Helical" evidence="6">
    <location>
        <begin position="94"/>
        <end position="115"/>
    </location>
</feature>
<protein>
    <submittedName>
        <fullName evidence="7">Flippase</fullName>
    </submittedName>
</protein>
<reference evidence="7" key="1">
    <citation type="submission" date="2017-11" db="EMBL/GenBank/DDBJ databases">
        <authorList>
            <person name="Kajale S.C."/>
            <person name="Sharma A."/>
        </authorList>
    </citation>
    <scope>NUCLEOTIDE SEQUENCE</scope>
    <source>
        <strain evidence="7">LS1_42</strain>
    </source>
</reference>
<evidence type="ECO:0000256" key="5">
    <source>
        <dbReference type="ARBA" id="ARBA00023136"/>
    </source>
</evidence>
<keyword evidence="4 6" id="KW-1133">Transmembrane helix</keyword>
<dbReference type="PANTHER" id="PTHR30250:SF11">
    <property type="entry name" value="O-ANTIGEN TRANSPORTER-RELATED"/>
    <property type="match status" value="1"/>
</dbReference>
<feature type="transmembrane region" description="Helical" evidence="6">
    <location>
        <begin position="243"/>
        <end position="260"/>
    </location>
</feature>
<evidence type="ECO:0000256" key="2">
    <source>
        <dbReference type="ARBA" id="ARBA00022475"/>
    </source>
</evidence>
<dbReference type="InterPro" id="IPR002797">
    <property type="entry name" value="Polysacc_synth"/>
</dbReference>